<evidence type="ECO:0000256" key="8">
    <source>
        <dbReference type="ARBA" id="ARBA00022532"/>
    </source>
</evidence>
<evidence type="ECO:0000256" key="4">
    <source>
        <dbReference type="ARBA" id="ARBA00019425"/>
    </source>
</evidence>
<evidence type="ECO:0000256" key="10">
    <source>
        <dbReference type="ARBA" id="ARBA00022692"/>
    </source>
</evidence>
<evidence type="ECO:0000256" key="2">
    <source>
        <dbReference type="ARBA" id="ARBA00004429"/>
    </source>
</evidence>
<keyword evidence="5 16" id="KW-0813">Transport</keyword>
<evidence type="ECO:0000256" key="16">
    <source>
        <dbReference type="PIRNR" id="PIRNR000169"/>
    </source>
</evidence>
<dbReference type="Proteomes" id="UP000036122">
    <property type="component" value="Unassembled WGS sequence"/>
</dbReference>
<evidence type="ECO:0000256" key="17">
    <source>
        <dbReference type="PIRSR" id="PIRSR000169-1"/>
    </source>
</evidence>
<dbReference type="EMBL" id="JPHZ01000033">
    <property type="protein sequence ID" value="KLT84547.1"/>
    <property type="molecule type" value="Genomic_DNA"/>
</dbReference>
<evidence type="ECO:0000256" key="9">
    <source>
        <dbReference type="ARBA" id="ARBA00022617"/>
    </source>
</evidence>
<keyword evidence="6 16" id="KW-1003">Cell membrane</keyword>
<evidence type="ECO:0000256" key="7">
    <source>
        <dbReference type="ARBA" id="ARBA00022519"/>
    </source>
</evidence>
<keyword evidence="10 19" id="KW-0812">Transmembrane</keyword>
<organism evidence="20 21">
    <name type="scientific">Acinetobacter baumannii MRSN 3527</name>
    <dbReference type="NCBI Taxonomy" id="1409923"/>
    <lineage>
        <taxon>Bacteria</taxon>
        <taxon>Pseudomonadati</taxon>
        <taxon>Pseudomonadota</taxon>
        <taxon>Gammaproteobacteria</taxon>
        <taxon>Moraxellales</taxon>
        <taxon>Moraxellaceae</taxon>
        <taxon>Acinetobacter</taxon>
        <taxon>Acinetobacter calcoaceticus/baumannii complex</taxon>
    </lineage>
</organism>
<comment type="cofactor">
    <cofactor evidence="18">
        <name>heme</name>
        <dbReference type="ChEBI" id="CHEBI:30413"/>
    </cofactor>
    <text evidence="18">The heme is bound between the two transmembrane subunits.</text>
</comment>
<dbReference type="CDD" id="cd03494">
    <property type="entry name" value="SQR_TypeC_SdhD"/>
    <property type="match status" value="1"/>
</dbReference>
<keyword evidence="12 16" id="KW-0249">Electron transport</keyword>
<feature type="binding site" description="axial binding residue" evidence="18">
    <location>
        <position position="75"/>
    </location>
    <ligand>
        <name>heme</name>
        <dbReference type="ChEBI" id="CHEBI:30413"/>
        <note>ligand shared with second transmembrane subunit</note>
    </ligand>
    <ligandPart>
        <name>Fe</name>
        <dbReference type="ChEBI" id="CHEBI:18248"/>
    </ligandPart>
</feature>
<dbReference type="AlphaFoldDB" id="A0A0J0ZQB8"/>
<gene>
    <name evidence="20" type="primary">sdhD</name>
    <name evidence="20" type="ORF">T630_3207</name>
</gene>
<evidence type="ECO:0000256" key="14">
    <source>
        <dbReference type="ARBA" id="ARBA00023004"/>
    </source>
</evidence>
<dbReference type="GO" id="GO:0046872">
    <property type="term" value="F:metal ion binding"/>
    <property type="evidence" value="ECO:0007669"/>
    <property type="project" value="UniProtKB-KW"/>
</dbReference>
<dbReference type="GO" id="GO:0009055">
    <property type="term" value="F:electron transfer activity"/>
    <property type="evidence" value="ECO:0007669"/>
    <property type="project" value="TreeGrafter"/>
</dbReference>
<protein>
    <recommendedName>
        <fullName evidence="4 16">Succinate dehydrogenase hydrophobic membrane anchor subunit</fullName>
    </recommendedName>
</protein>
<feature type="binding site" evidence="17">
    <location>
        <position position="87"/>
    </location>
    <ligand>
        <name>a ubiquinone</name>
        <dbReference type="ChEBI" id="CHEBI:16389"/>
    </ligand>
</feature>
<evidence type="ECO:0000313" key="21">
    <source>
        <dbReference type="Proteomes" id="UP000036122"/>
    </source>
</evidence>
<evidence type="ECO:0000256" key="18">
    <source>
        <dbReference type="PIRSR" id="PIRSR000169-2"/>
    </source>
</evidence>
<dbReference type="InterPro" id="IPR034804">
    <property type="entry name" value="SQR/QFR_C/D"/>
</dbReference>
<dbReference type="GO" id="GO:0020037">
    <property type="term" value="F:heme binding"/>
    <property type="evidence" value="ECO:0007669"/>
    <property type="project" value="InterPro"/>
</dbReference>
<comment type="caution">
    <text evidence="20">The sequence shown here is derived from an EMBL/GenBank/DDBJ whole genome shotgun (WGS) entry which is preliminary data.</text>
</comment>
<evidence type="ECO:0000256" key="3">
    <source>
        <dbReference type="ARBA" id="ARBA00005163"/>
    </source>
</evidence>
<name>A0A0J0ZQB8_ACIBA</name>
<keyword evidence="8 16" id="KW-0816">Tricarboxylic acid cycle</keyword>
<evidence type="ECO:0000256" key="15">
    <source>
        <dbReference type="ARBA" id="ARBA00023136"/>
    </source>
</evidence>
<evidence type="ECO:0000256" key="11">
    <source>
        <dbReference type="ARBA" id="ARBA00022723"/>
    </source>
</evidence>
<keyword evidence="9 18" id="KW-0349">Heme</keyword>
<keyword evidence="11 18" id="KW-0479">Metal-binding</keyword>
<comment type="subcellular location">
    <subcellularLocation>
        <location evidence="2 16">Cell inner membrane</location>
        <topology evidence="2 16">Multi-pass membrane protein</topology>
    </subcellularLocation>
</comment>
<comment type="pathway">
    <text evidence="3 16">Carbohydrate metabolism; tricarboxylic acid cycle.</text>
</comment>
<dbReference type="Pfam" id="PF01127">
    <property type="entry name" value="Sdh_cyt"/>
    <property type="match status" value="1"/>
</dbReference>
<feature type="transmembrane region" description="Helical" evidence="19">
    <location>
        <begin position="104"/>
        <end position="125"/>
    </location>
</feature>
<dbReference type="UniPathway" id="UPA00223"/>
<dbReference type="GO" id="GO:0017004">
    <property type="term" value="P:cytochrome complex assembly"/>
    <property type="evidence" value="ECO:0007669"/>
    <property type="project" value="TreeGrafter"/>
</dbReference>
<dbReference type="SUPFAM" id="SSF81343">
    <property type="entry name" value="Fumarate reductase respiratory complex transmembrane subunits"/>
    <property type="match status" value="1"/>
</dbReference>
<sequence length="126" mass="14125">MDYVLMKSATGLTGSGSRDWFIQRVSAVVLAAYTVVLFGWILCKGGFDYQQWAGFMMTLPMKIFSLLAILSLIAHAWIGMWQVFTDYVTTRQMGPSAKGLRLVLTTAVIIAVFVYAIWGIQIFWAN</sequence>
<reference evidence="20 21" key="1">
    <citation type="submission" date="2014-07" db="EMBL/GenBank/DDBJ databases">
        <authorList>
            <person name="Harkins D.M."/>
            <person name="Lesho E."/>
            <person name="Waterman P.E."/>
            <person name="Chan A."/>
            <person name="Fouts D.E."/>
        </authorList>
    </citation>
    <scope>NUCLEOTIDE SEQUENCE [LARGE SCALE GENOMIC DNA]</scope>
    <source>
        <strain evidence="20 21">MRSN 3527</strain>
    </source>
</reference>
<feature type="transmembrane region" description="Helical" evidence="19">
    <location>
        <begin position="63"/>
        <end position="84"/>
    </location>
</feature>
<evidence type="ECO:0000256" key="6">
    <source>
        <dbReference type="ARBA" id="ARBA00022475"/>
    </source>
</evidence>
<dbReference type="InterPro" id="IPR000701">
    <property type="entry name" value="SuccDH_FuR_B_TM-su"/>
</dbReference>
<feature type="transmembrane region" description="Helical" evidence="19">
    <location>
        <begin position="20"/>
        <end position="42"/>
    </location>
</feature>
<keyword evidence="14 18" id="KW-0408">Iron</keyword>
<evidence type="ECO:0000256" key="13">
    <source>
        <dbReference type="ARBA" id="ARBA00022989"/>
    </source>
</evidence>
<proteinExistence type="predicted"/>
<dbReference type="NCBIfam" id="TIGR02968">
    <property type="entry name" value="succ_dehyd_anc"/>
    <property type="match status" value="1"/>
</dbReference>
<comment type="function">
    <text evidence="1 16">Membrane-anchoring subunit of succinate dehydrogenase (SDH).</text>
</comment>
<keyword evidence="13 19" id="KW-1133">Transmembrane helix</keyword>
<dbReference type="PANTHER" id="PTHR38689">
    <property type="entry name" value="SUCCINATE DEHYDROGENASE HYDROPHOBIC MEMBRANE ANCHOR SUBUNIT"/>
    <property type="match status" value="1"/>
</dbReference>
<evidence type="ECO:0000256" key="5">
    <source>
        <dbReference type="ARBA" id="ARBA00022448"/>
    </source>
</evidence>
<keyword evidence="7 16" id="KW-0997">Cell inner membrane</keyword>
<keyword evidence="15 16" id="KW-0472">Membrane</keyword>
<dbReference type="PIRSF" id="PIRSF000169">
    <property type="entry name" value="SDH_D"/>
    <property type="match status" value="1"/>
</dbReference>
<dbReference type="PANTHER" id="PTHR38689:SF1">
    <property type="entry name" value="SUCCINATE DEHYDROGENASE HYDROPHOBIC MEMBRANE ANCHOR SUBUNIT"/>
    <property type="match status" value="1"/>
</dbReference>
<evidence type="ECO:0000256" key="19">
    <source>
        <dbReference type="SAM" id="Phobius"/>
    </source>
</evidence>
<dbReference type="Gene3D" id="1.20.1300.10">
    <property type="entry name" value="Fumarate reductase/succinate dehydrogenase, transmembrane subunit"/>
    <property type="match status" value="1"/>
</dbReference>
<dbReference type="PATRIC" id="fig|1409923.3.peg.852"/>
<evidence type="ECO:0000313" key="20">
    <source>
        <dbReference type="EMBL" id="KLT84547.1"/>
    </source>
</evidence>
<evidence type="ECO:0000256" key="1">
    <source>
        <dbReference type="ARBA" id="ARBA00004050"/>
    </source>
</evidence>
<evidence type="ECO:0000256" key="12">
    <source>
        <dbReference type="ARBA" id="ARBA00022982"/>
    </source>
</evidence>
<dbReference type="GO" id="GO:0006099">
    <property type="term" value="P:tricarboxylic acid cycle"/>
    <property type="evidence" value="ECO:0007669"/>
    <property type="project" value="UniProtKB-UniRule"/>
</dbReference>
<dbReference type="InterPro" id="IPR014312">
    <property type="entry name" value="Succ_DH_anchor"/>
</dbReference>
<accession>A0A0J0ZQB8</accession>
<dbReference type="GO" id="GO:0005886">
    <property type="term" value="C:plasma membrane"/>
    <property type="evidence" value="ECO:0007669"/>
    <property type="project" value="UniProtKB-SubCell"/>
</dbReference>